<dbReference type="EMBL" id="ABXB03000001">
    <property type="protein sequence ID" value="EFA23507.1"/>
    <property type="molecule type" value="Genomic_DNA"/>
</dbReference>
<organism evidence="1 2">
    <name type="scientific">Bifidobacterium gallicum DSM 20093 = LMG 11596</name>
    <dbReference type="NCBI Taxonomy" id="561180"/>
    <lineage>
        <taxon>Bacteria</taxon>
        <taxon>Bacillati</taxon>
        <taxon>Actinomycetota</taxon>
        <taxon>Actinomycetes</taxon>
        <taxon>Bifidobacteriales</taxon>
        <taxon>Bifidobacteriaceae</taxon>
        <taxon>Bifidobacterium</taxon>
    </lineage>
</organism>
<dbReference type="Proteomes" id="UP000003656">
    <property type="component" value="Unassembled WGS sequence"/>
</dbReference>
<proteinExistence type="predicted"/>
<evidence type="ECO:0000313" key="2">
    <source>
        <dbReference type="Proteomes" id="UP000003656"/>
    </source>
</evidence>
<protein>
    <submittedName>
        <fullName evidence="1">Uncharacterized protein</fullName>
    </submittedName>
</protein>
<dbReference type="AlphaFoldDB" id="D1NS55"/>
<reference evidence="1 2" key="1">
    <citation type="submission" date="2009-11" db="EMBL/GenBank/DDBJ databases">
        <authorList>
            <person name="Weinstock G."/>
            <person name="Sodergren E."/>
            <person name="Clifton S."/>
            <person name="Fulton L."/>
            <person name="Fulton B."/>
            <person name="Courtney L."/>
            <person name="Fronick C."/>
            <person name="Harrison M."/>
            <person name="Strong C."/>
            <person name="Farmer C."/>
            <person name="Delahaunty K."/>
            <person name="Markovic C."/>
            <person name="Hall O."/>
            <person name="Minx P."/>
            <person name="Tomlinson C."/>
            <person name="Mitreva M."/>
            <person name="Nelson J."/>
            <person name="Hou S."/>
            <person name="Wollam A."/>
            <person name="Pepin K.H."/>
            <person name="Johnson M."/>
            <person name="Bhonagiri V."/>
            <person name="Nash W.E."/>
            <person name="Warren W."/>
            <person name="Chinwalla A."/>
            <person name="Mardis E.R."/>
            <person name="Wilson R.K."/>
        </authorList>
    </citation>
    <scope>NUCLEOTIDE SEQUENCE [LARGE SCALE GENOMIC DNA]</scope>
    <source>
        <strain evidence="1 2">DSM 20093</strain>
    </source>
</reference>
<accession>D1NS55</accession>
<comment type="caution">
    <text evidence="1">The sequence shown here is derived from an EMBL/GenBank/DDBJ whole genome shotgun (WGS) entry which is preliminary data.</text>
</comment>
<sequence>MATSMRGREPLCHEIRFRSNVSARRTCGRSKTANYYRPFASRR</sequence>
<name>D1NS55_9BIFI</name>
<evidence type="ECO:0000313" key="1">
    <source>
        <dbReference type="EMBL" id="EFA23507.1"/>
    </source>
</evidence>
<gene>
    <name evidence="1" type="ORF">BIFGAL_02609</name>
</gene>